<evidence type="ECO:0000313" key="3">
    <source>
        <dbReference type="EMBL" id="MDG5978380.1"/>
    </source>
</evidence>
<accession>A0A9X4SAU2</accession>
<keyword evidence="4" id="KW-1185">Reference proteome</keyword>
<feature type="signal peptide" evidence="2">
    <location>
        <begin position="1"/>
        <end position="20"/>
    </location>
</feature>
<organism evidence="3 4">
    <name type="scientific">Hydrogenophaga taeniospiralis CCUG 15921</name>
    <dbReference type="NCBI Taxonomy" id="1281780"/>
    <lineage>
        <taxon>Bacteria</taxon>
        <taxon>Pseudomonadati</taxon>
        <taxon>Pseudomonadota</taxon>
        <taxon>Betaproteobacteria</taxon>
        <taxon>Burkholderiales</taxon>
        <taxon>Comamonadaceae</taxon>
        <taxon>Hydrogenophaga</taxon>
    </lineage>
</organism>
<dbReference type="EMBL" id="AOGK01000037">
    <property type="protein sequence ID" value="MDG5978380.1"/>
    <property type="molecule type" value="Genomic_DNA"/>
</dbReference>
<gene>
    <name evidence="3" type="ORF">H010_24227</name>
</gene>
<keyword evidence="2" id="KW-0732">Signal</keyword>
<evidence type="ECO:0000256" key="1">
    <source>
        <dbReference type="SAM" id="MobiDB-lite"/>
    </source>
</evidence>
<comment type="caution">
    <text evidence="3">The sequence shown here is derived from an EMBL/GenBank/DDBJ whole genome shotgun (WGS) entry which is preliminary data.</text>
</comment>
<evidence type="ECO:0008006" key="5">
    <source>
        <dbReference type="Google" id="ProtNLM"/>
    </source>
</evidence>
<dbReference type="RefSeq" id="WP_068174738.1">
    <property type="nucleotide sequence ID" value="NZ_AOGK01000037.1"/>
</dbReference>
<dbReference type="OrthoDB" id="8797260at2"/>
<dbReference type="AlphaFoldDB" id="A0A9X4SAU2"/>
<evidence type="ECO:0000256" key="2">
    <source>
        <dbReference type="SAM" id="SignalP"/>
    </source>
</evidence>
<evidence type="ECO:0000313" key="4">
    <source>
        <dbReference type="Proteomes" id="UP001152876"/>
    </source>
</evidence>
<feature type="region of interest" description="Disordered" evidence="1">
    <location>
        <begin position="22"/>
        <end position="65"/>
    </location>
</feature>
<dbReference type="InterPro" id="IPR022053">
    <property type="entry name" value="DUF3613"/>
</dbReference>
<proteinExistence type="predicted"/>
<protein>
    <recommendedName>
        <fullName evidence="5">DUF3613 domain-containing protein</fullName>
    </recommendedName>
</protein>
<reference evidence="3" key="1">
    <citation type="submission" date="2013-01" db="EMBL/GenBank/DDBJ databases">
        <title>Genome draft of Hydrogenophaga taeniospiralis 2K1.</title>
        <authorList>
            <person name="Gomila M."/>
            <person name="Lalucat J."/>
        </authorList>
    </citation>
    <scope>NUCLEOTIDE SEQUENCE</scope>
    <source>
        <strain evidence="3">CCUG 15921</strain>
    </source>
</reference>
<dbReference type="Proteomes" id="UP001152876">
    <property type="component" value="Unassembled WGS sequence"/>
</dbReference>
<feature type="compositionally biased region" description="Low complexity" evidence="1">
    <location>
        <begin position="22"/>
        <end position="35"/>
    </location>
</feature>
<dbReference type="Pfam" id="PF12266">
    <property type="entry name" value="DUF3613"/>
    <property type="match status" value="1"/>
</dbReference>
<name>A0A9X4SAU2_9BURK</name>
<sequence length="102" mass="10816">MNTHRPLLLTLLLASTPLWAQPAAPTTAPAPGEAASRVAVGDATRSLLQRQREGSDASPVPRPIDGSVAEISHQRYLKSFQTELPLWFGSRLGDASAGSAKE</sequence>
<feature type="chain" id="PRO_5040835885" description="DUF3613 domain-containing protein" evidence="2">
    <location>
        <begin position="21"/>
        <end position="102"/>
    </location>
</feature>